<feature type="region of interest" description="Disordered" evidence="1">
    <location>
        <begin position="1"/>
        <end position="50"/>
    </location>
</feature>
<sequence length="128" mass="14111">MRPRVRSPTPRAQAQRRWMETGPGLLGLDRDRDRDRGYRAADDSSNSALASRAWCSDGGNAMLLALLICDQSSRIRSVPEQRLTERKTVRDPRRPPHAHSYWGFQAVTGPNAQAGRSQPSVGAQGSTA</sequence>
<protein>
    <submittedName>
        <fullName evidence="2">Uncharacterized protein</fullName>
    </submittedName>
</protein>
<keyword evidence="3" id="KW-1185">Reference proteome</keyword>
<name>A0AA88M8T2_CHASR</name>
<feature type="compositionally biased region" description="Polar residues" evidence="1">
    <location>
        <begin position="108"/>
        <end position="128"/>
    </location>
</feature>
<feature type="compositionally biased region" description="Basic and acidic residues" evidence="1">
    <location>
        <begin position="28"/>
        <end position="42"/>
    </location>
</feature>
<feature type="region of interest" description="Disordered" evidence="1">
    <location>
        <begin position="84"/>
        <end position="128"/>
    </location>
</feature>
<reference evidence="2" key="1">
    <citation type="submission" date="2023-07" db="EMBL/GenBank/DDBJ databases">
        <title>Chromosome-level Genome Assembly of Striped Snakehead (Channa striata).</title>
        <authorList>
            <person name="Liu H."/>
        </authorList>
    </citation>
    <scope>NUCLEOTIDE SEQUENCE</scope>
    <source>
        <strain evidence="2">Gz</strain>
        <tissue evidence="2">Muscle</tissue>
    </source>
</reference>
<evidence type="ECO:0000313" key="2">
    <source>
        <dbReference type="EMBL" id="KAK2832878.1"/>
    </source>
</evidence>
<gene>
    <name evidence="2" type="ORF">Q5P01_016767</name>
</gene>
<dbReference type="Proteomes" id="UP001187415">
    <property type="component" value="Unassembled WGS sequence"/>
</dbReference>
<evidence type="ECO:0000256" key="1">
    <source>
        <dbReference type="SAM" id="MobiDB-lite"/>
    </source>
</evidence>
<accession>A0AA88M8T2</accession>
<dbReference type="EMBL" id="JAUPFM010000013">
    <property type="protein sequence ID" value="KAK2832878.1"/>
    <property type="molecule type" value="Genomic_DNA"/>
</dbReference>
<organism evidence="2 3">
    <name type="scientific">Channa striata</name>
    <name type="common">Snakehead murrel</name>
    <name type="synonym">Ophicephalus striatus</name>
    <dbReference type="NCBI Taxonomy" id="64152"/>
    <lineage>
        <taxon>Eukaryota</taxon>
        <taxon>Metazoa</taxon>
        <taxon>Chordata</taxon>
        <taxon>Craniata</taxon>
        <taxon>Vertebrata</taxon>
        <taxon>Euteleostomi</taxon>
        <taxon>Actinopterygii</taxon>
        <taxon>Neopterygii</taxon>
        <taxon>Teleostei</taxon>
        <taxon>Neoteleostei</taxon>
        <taxon>Acanthomorphata</taxon>
        <taxon>Anabantaria</taxon>
        <taxon>Anabantiformes</taxon>
        <taxon>Channoidei</taxon>
        <taxon>Channidae</taxon>
        <taxon>Channa</taxon>
    </lineage>
</organism>
<evidence type="ECO:0000313" key="3">
    <source>
        <dbReference type="Proteomes" id="UP001187415"/>
    </source>
</evidence>
<comment type="caution">
    <text evidence="2">The sequence shown here is derived from an EMBL/GenBank/DDBJ whole genome shotgun (WGS) entry which is preliminary data.</text>
</comment>
<proteinExistence type="predicted"/>
<feature type="compositionally biased region" description="Basic and acidic residues" evidence="1">
    <location>
        <begin position="84"/>
        <end position="94"/>
    </location>
</feature>
<dbReference type="AlphaFoldDB" id="A0AA88M8T2"/>